<protein>
    <recommendedName>
        <fullName evidence="6">Dioxygenase</fullName>
        <ecNumber evidence="6">1.13.11.-</ecNumber>
    </recommendedName>
</protein>
<keyword evidence="3 6" id="KW-0560">Oxidoreductase</keyword>
<dbReference type="PANTHER" id="PTHR10543:SF89">
    <property type="entry name" value="CAROTENOID 9,10(9',10')-CLEAVAGE DIOXYGENASE 1"/>
    <property type="match status" value="1"/>
</dbReference>
<dbReference type="AlphaFoldDB" id="A0A7W6BQW9"/>
<dbReference type="EMBL" id="JACIDT010000023">
    <property type="protein sequence ID" value="MBB3928390.1"/>
    <property type="molecule type" value="Genomic_DNA"/>
</dbReference>
<dbReference type="GO" id="GO:0010436">
    <property type="term" value="F:carotenoid dioxygenase activity"/>
    <property type="evidence" value="ECO:0007669"/>
    <property type="project" value="TreeGrafter"/>
</dbReference>
<feature type="binding site" evidence="5">
    <location>
        <position position="288"/>
    </location>
    <ligand>
        <name>Fe cation</name>
        <dbReference type="ChEBI" id="CHEBI:24875"/>
        <note>catalytic</note>
    </ligand>
</feature>
<dbReference type="GO" id="GO:0016121">
    <property type="term" value="P:carotene catabolic process"/>
    <property type="evidence" value="ECO:0007669"/>
    <property type="project" value="TreeGrafter"/>
</dbReference>
<feature type="binding site" evidence="5">
    <location>
        <position position="471"/>
    </location>
    <ligand>
        <name>Fe cation</name>
        <dbReference type="ChEBI" id="CHEBI:24875"/>
        <note>catalytic</note>
    </ligand>
</feature>
<keyword evidence="2 5" id="KW-0479">Metal-binding</keyword>
<organism evidence="7 8">
    <name type="scientific">Sphingobium jiangsuense</name>
    <dbReference type="NCBI Taxonomy" id="870476"/>
    <lineage>
        <taxon>Bacteria</taxon>
        <taxon>Pseudomonadati</taxon>
        <taxon>Pseudomonadota</taxon>
        <taxon>Alphaproteobacteria</taxon>
        <taxon>Sphingomonadales</taxon>
        <taxon>Sphingomonadaceae</taxon>
        <taxon>Sphingobium</taxon>
    </lineage>
</organism>
<dbReference type="RefSeq" id="WP_188073670.1">
    <property type="nucleotide sequence ID" value="NZ_BSPS01000017.1"/>
</dbReference>
<keyword evidence="8" id="KW-1185">Reference proteome</keyword>
<dbReference type="Pfam" id="PF03055">
    <property type="entry name" value="RPE65"/>
    <property type="match status" value="1"/>
</dbReference>
<sequence length="493" mass="55779">MVKVTVENSYASDVMEEGNDYLSGIFEPVFDEITATDLDSDRPIPADIDGIYLRNGHNPLFRPQSGRYHWFDGDSMVHAVAFENGRATYRNRLVLTAGLLAEMEKGKGLFPSLRDGFAAEEGLKNNSGTDIVLHNGEIKTMFSRCGQPYRLDPYTLTTLGPDSFGGAWTKGVSAHSKTDERTGEFIFFNYSFNTAPYMEYGVVSPDNRLLTVTEIELPGARLPHDSWITEQYTVLHDLPLFWDPQLIEQGKKKLSFDRSMRTRFGVIPRYGKGDEIRWFEFEPTYMLHTVNAWEEGDEIVAYGFSLEVPVPEVPEGTPSVKVQNYFLSFLYQKPRLTEYRMNLKTGASSERFVDDTMAEMPCINNRFMGIKSRYAYNTLVSQTPLFVMSGIQKWDFEKMAEVDRYELPEGRYMGQPVFAPKGDATGEDEGYLIAFVSGADKSEVYIWDAQAIGAGPVSIVLLPQRVPGGSHAYFARGQDIRAARERRQHREAA</sequence>
<dbReference type="EC" id="1.13.11.-" evidence="6"/>
<keyword evidence="4 5" id="KW-0408">Iron</keyword>
<reference evidence="7 8" key="1">
    <citation type="submission" date="2020-08" db="EMBL/GenBank/DDBJ databases">
        <title>Genomic Encyclopedia of Type Strains, Phase IV (KMG-IV): sequencing the most valuable type-strain genomes for metagenomic binning, comparative biology and taxonomic classification.</title>
        <authorList>
            <person name="Goeker M."/>
        </authorList>
    </citation>
    <scope>NUCLEOTIDE SEQUENCE [LARGE SCALE GENOMIC DNA]</scope>
    <source>
        <strain evidence="7 8">DSM 26189</strain>
    </source>
</reference>
<evidence type="ECO:0000256" key="5">
    <source>
        <dbReference type="PIRSR" id="PIRSR604294-1"/>
    </source>
</evidence>
<evidence type="ECO:0000313" key="8">
    <source>
        <dbReference type="Proteomes" id="UP000571950"/>
    </source>
</evidence>
<evidence type="ECO:0000256" key="4">
    <source>
        <dbReference type="ARBA" id="ARBA00023004"/>
    </source>
</evidence>
<keyword evidence="6 7" id="KW-0223">Dioxygenase</keyword>
<comment type="caution">
    <text evidence="7">The sequence shown here is derived from an EMBL/GenBank/DDBJ whole genome shotgun (WGS) entry which is preliminary data.</text>
</comment>
<evidence type="ECO:0000256" key="1">
    <source>
        <dbReference type="ARBA" id="ARBA00006787"/>
    </source>
</evidence>
<feature type="binding site" evidence="5">
    <location>
        <position position="175"/>
    </location>
    <ligand>
        <name>Fe cation</name>
        <dbReference type="ChEBI" id="CHEBI:24875"/>
        <note>catalytic</note>
    </ligand>
</feature>
<comment type="similarity">
    <text evidence="1 6">Belongs to the carotenoid oxygenase family.</text>
</comment>
<dbReference type="InterPro" id="IPR004294">
    <property type="entry name" value="Carotenoid_Oase"/>
</dbReference>
<dbReference type="Proteomes" id="UP000571950">
    <property type="component" value="Unassembled WGS sequence"/>
</dbReference>
<evidence type="ECO:0000256" key="3">
    <source>
        <dbReference type="ARBA" id="ARBA00023002"/>
    </source>
</evidence>
<dbReference type="GO" id="GO:0046872">
    <property type="term" value="F:metal ion binding"/>
    <property type="evidence" value="ECO:0007669"/>
    <property type="project" value="UniProtKB-KW"/>
</dbReference>
<dbReference type="PANTHER" id="PTHR10543">
    <property type="entry name" value="BETA-CAROTENE DIOXYGENASE"/>
    <property type="match status" value="1"/>
</dbReference>
<accession>A0A7W6BQW9</accession>
<evidence type="ECO:0000313" key="7">
    <source>
        <dbReference type="EMBL" id="MBB3928390.1"/>
    </source>
</evidence>
<gene>
    <name evidence="7" type="ORF">GGR43_004134</name>
</gene>
<name>A0A7W6BQW9_9SPHN</name>
<feature type="binding site" evidence="5">
    <location>
        <position position="224"/>
    </location>
    <ligand>
        <name>Fe cation</name>
        <dbReference type="ChEBI" id="CHEBI:24875"/>
        <note>catalytic</note>
    </ligand>
</feature>
<comment type="cofactor">
    <cofactor evidence="5 6">
        <name>Fe(2+)</name>
        <dbReference type="ChEBI" id="CHEBI:29033"/>
    </cofactor>
    <text evidence="5 6">Binds 1 Fe(2+) ion per subunit.</text>
</comment>
<proteinExistence type="inferred from homology"/>
<evidence type="ECO:0000256" key="2">
    <source>
        <dbReference type="ARBA" id="ARBA00022723"/>
    </source>
</evidence>
<evidence type="ECO:0000256" key="6">
    <source>
        <dbReference type="RuleBase" id="RU364048"/>
    </source>
</evidence>